<evidence type="ECO:0000256" key="2">
    <source>
        <dbReference type="SAM" id="Phobius"/>
    </source>
</evidence>
<dbReference type="AlphaFoldDB" id="A2DCI2"/>
<dbReference type="VEuPathDB" id="TrichDB:TVAGG3_0956650"/>
<dbReference type="KEGG" id="tva:5467471"/>
<dbReference type="Proteomes" id="UP000001542">
    <property type="component" value="Unassembled WGS sequence"/>
</dbReference>
<keyword evidence="4" id="KW-1185">Reference proteome</keyword>
<protein>
    <submittedName>
        <fullName evidence="3">Uncharacterized protein</fullName>
    </submittedName>
</protein>
<keyword evidence="2" id="KW-0812">Transmembrane</keyword>
<reference evidence="3" key="2">
    <citation type="journal article" date="2007" name="Science">
        <title>Draft genome sequence of the sexually transmitted pathogen Trichomonas vaginalis.</title>
        <authorList>
            <person name="Carlton J.M."/>
            <person name="Hirt R.P."/>
            <person name="Silva J.C."/>
            <person name="Delcher A.L."/>
            <person name="Schatz M."/>
            <person name="Zhao Q."/>
            <person name="Wortman J.R."/>
            <person name="Bidwell S.L."/>
            <person name="Alsmark U.C.M."/>
            <person name="Besteiro S."/>
            <person name="Sicheritz-Ponten T."/>
            <person name="Noel C.J."/>
            <person name="Dacks J.B."/>
            <person name="Foster P.G."/>
            <person name="Simillion C."/>
            <person name="Van de Peer Y."/>
            <person name="Miranda-Saavedra D."/>
            <person name="Barton G.J."/>
            <person name="Westrop G.D."/>
            <person name="Mueller S."/>
            <person name="Dessi D."/>
            <person name="Fiori P.L."/>
            <person name="Ren Q."/>
            <person name="Paulsen I."/>
            <person name="Zhang H."/>
            <person name="Bastida-Corcuera F.D."/>
            <person name="Simoes-Barbosa A."/>
            <person name="Brown M.T."/>
            <person name="Hayes R.D."/>
            <person name="Mukherjee M."/>
            <person name="Okumura C.Y."/>
            <person name="Schneider R."/>
            <person name="Smith A.J."/>
            <person name="Vanacova S."/>
            <person name="Villalvazo M."/>
            <person name="Haas B.J."/>
            <person name="Pertea M."/>
            <person name="Feldblyum T.V."/>
            <person name="Utterback T.R."/>
            <person name="Shu C.L."/>
            <person name="Osoegawa K."/>
            <person name="de Jong P.J."/>
            <person name="Hrdy I."/>
            <person name="Horvathova L."/>
            <person name="Zubacova Z."/>
            <person name="Dolezal P."/>
            <person name="Malik S.B."/>
            <person name="Logsdon J.M. Jr."/>
            <person name="Henze K."/>
            <person name="Gupta A."/>
            <person name="Wang C.C."/>
            <person name="Dunne R.L."/>
            <person name="Upcroft J.A."/>
            <person name="Upcroft P."/>
            <person name="White O."/>
            <person name="Salzberg S.L."/>
            <person name="Tang P."/>
            <person name="Chiu C.-H."/>
            <person name="Lee Y.-S."/>
            <person name="Embley T.M."/>
            <person name="Coombs G.H."/>
            <person name="Mottram J.C."/>
            <person name="Tachezy J."/>
            <person name="Fraser-Liggett C.M."/>
            <person name="Johnson P.J."/>
        </authorList>
    </citation>
    <scope>NUCLEOTIDE SEQUENCE [LARGE SCALE GENOMIC DNA]</scope>
    <source>
        <strain evidence="3">G3</strain>
    </source>
</reference>
<reference evidence="3" key="1">
    <citation type="submission" date="2006-10" db="EMBL/GenBank/DDBJ databases">
        <authorList>
            <person name="Amadeo P."/>
            <person name="Zhao Q."/>
            <person name="Wortman J."/>
            <person name="Fraser-Liggett C."/>
            <person name="Carlton J."/>
        </authorList>
    </citation>
    <scope>NUCLEOTIDE SEQUENCE</scope>
    <source>
        <strain evidence="3">G3</strain>
    </source>
</reference>
<feature type="transmembrane region" description="Helical" evidence="2">
    <location>
        <begin position="315"/>
        <end position="338"/>
    </location>
</feature>
<evidence type="ECO:0000313" key="3">
    <source>
        <dbReference type="EMBL" id="EAY21919.1"/>
    </source>
</evidence>
<dbReference type="VEuPathDB" id="TrichDB:TVAG_249790"/>
<dbReference type="SMR" id="A2DCI2"/>
<dbReference type="InParanoid" id="A2DCI2"/>
<proteinExistence type="predicted"/>
<feature type="region of interest" description="Disordered" evidence="1">
    <location>
        <begin position="274"/>
        <end position="295"/>
    </location>
</feature>
<dbReference type="EMBL" id="DS113187">
    <property type="protein sequence ID" value="EAY21919.1"/>
    <property type="molecule type" value="Genomic_DNA"/>
</dbReference>
<accession>A2DCI2</accession>
<sequence length="364" mass="41586">MNGIIVEVYILNGLGHQKITQIEPADGPFAIHSGNAMCEFRLKSIQKATVKIDIIADSPKCESVFYSSRSRERFQISDSKLANVSLSKSSKICFMHSPSQLIEFNVVAQGSGYSLNYFKQDKEQQLIESGNNQFYHNVTDKPIYFVFNANSPYVEGTFQYITTKYNEGNSEGLVLKYNNTRDSFIIKGNKKIPIKIVDEFNNDNPNYLDDDNDEIDSQENQLFKISTSDDDPTPTPSVAPENIENTNSNPIPEKNESHFGNYQEIKEDDHHVWAADDPFDEGSNDRNYDNDESDDENLIKEKQRIVRQKSKMNNIYIMIFTIVIIIIITATFLIYTLLVASKTKYDPYEALPLLQNPSTYQPEE</sequence>
<organism evidence="3 4">
    <name type="scientific">Trichomonas vaginalis (strain ATCC PRA-98 / G3)</name>
    <dbReference type="NCBI Taxonomy" id="412133"/>
    <lineage>
        <taxon>Eukaryota</taxon>
        <taxon>Metamonada</taxon>
        <taxon>Parabasalia</taxon>
        <taxon>Trichomonadida</taxon>
        <taxon>Trichomonadidae</taxon>
        <taxon>Trichomonas</taxon>
    </lineage>
</organism>
<feature type="region of interest" description="Disordered" evidence="1">
    <location>
        <begin position="224"/>
        <end position="257"/>
    </location>
</feature>
<gene>
    <name evidence="3" type="ORF">TVAG_249790</name>
</gene>
<evidence type="ECO:0000313" key="4">
    <source>
        <dbReference type="Proteomes" id="UP000001542"/>
    </source>
</evidence>
<evidence type="ECO:0000256" key="1">
    <source>
        <dbReference type="SAM" id="MobiDB-lite"/>
    </source>
</evidence>
<keyword evidence="2" id="KW-1133">Transmembrane helix</keyword>
<name>A2DCI2_TRIV3</name>
<keyword evidence="2" id="KW-0472">Membrane</keyword>